<evidence type="ECO:0000313" key="5">
    <source>
        <dbReference type="Proteomes" id="UP000430146"/>
    </source>
</evidence>
<evidence type="ECO:0000313" key="4">
    <source>
        <dbReference type="EMBL" id="CAA0129273.1"/>
    </source>
</evidence>
<evidence type="ECO:0000256" key="2">
    <source>
        <dbReference type="SAM" id="SignalP"/>
    </source>
</evidence>
<protein>
    <submittedName>
        <fullName evidence="4">SL1278 acyltransferase Chp1</fullName>
        <ecNumber evidence="4">2.3.1.-</ecNumber>
    </submittedName>
</protein>
<gene>
    <name evidence="4" type="primary">chp1_4</name>
    <name evidence="4" type="ORF">AELLOGFF_05499</name>
</gene>
<feature type="signal peptide" evidence="2">
    <location>
        <begin position="1"/>
        <end position="29"/>
    </location>
</feature>
<dbReference type="EC" id="2.3.1.-" evidence="4"/>
<name>A0A5S9R5Y2_MYCVN</name>
<feature type="compositionally biased region" description="Basic and acidic residues" evidence="1">
    <location>
        <begin position="327"/>
        <end position="347"/>
    </location>
</feature>
<keyword evidence="5" id="KW-1185">Reference proteome</keyword>
<evidence type="ECO:0000259" key="3">
    <source>
        <dbReference type="Pfam" id="PF08237"/>
    </source>
</evidence>
<dbReference type="AlphaFoldDB" id="A0A5S9R5Y2"/>
<evidence type="ECO:0000256" key="1">
    <source>
        <dbReference type="SAM" id="MobiDB-lite"/>
    </source>
</evidence>
<proteinExistence type="predicted"/>
<keyword evidence="2" id="KW-0732">Signal</keyword>
<dbReference type="Pfam" id="PF08237">
    <property type="entry name" value="PE-PPE"/>
    <property type="match status" value="1"/>
</dbReference>
<organism evidence="4 5">
    <name type="scientific">Mycolicibacterium vanbaalenii</name>
    <name type="common">Mycobacterium vanbaalenii</name>
    <dbReference type="NCBI Taxonomy" id="110539"/>
    <lineage>
        <taxon>Bacteria</taxon>
        <taxon>Bacillati</taxon>
        <taxon>Actinomycetota</taxon>
        <taxon>Actinomycetes</taxon>
        <taxon>Mycobacteriales</taxon>
        <taxon>Mycobacteriaceae</taxon>
        <taxon>Mycolicibacterium</taxon>
    </lineage>
</organism>
<feature type="compositionally biased region" description="Polar residues" evidence="1">
    <location>
        <begin position="281"/>
        <end position="297"/>
    </location>
</feature>
<feature type="compositionally biased region" description="Low complexity" evidence="1">
    <location>
        <begin position="309"/>
        <end position="323"/>
    </location>
</feature>
<keyword evidence="4" id="KW-0808">Transferase</keyword>
<dbReference type="SUPFAM" id="SSF53474">
    <property type="entry name" value="alpha/beta-Hydrolases"/>
    <property type="match status" value="1"/>
</dbReference>
<dbReference type="OrthoDB" id="4371169at2"/>
<feature type="domain" description="PE-PPE" evidence="3">
    <location>
        <begin position="77"/>
        <end position="251"/>
    </location>
</feature>
<dbReference type="InterPro" id="IPR013228">
    <property type="entry name" value="PE-PPE_C"/>
</dbReference>
<dbReference type="Proteomes" id="UP000430146">
    <property type="component" value="Unassembled WGS sequence"/>
</dbReference>
<feature type="chain" id="PRO_5039608528" evidence="2">
    <location>
        <begin position="30"/>
        <end position="363"/>
    </location>
</feature>
<feature type="region of interest" description="Disordered" evidence="1">
    <location>
        <begin position="276"/>
        <end position="363"/>
    </location>
</feature>
<dbReference type="EMBL" id="CACSIP010000035">
    <property type="protein sequence ID" value="CAA0129273.1"/>
    <property type="molecule type" value="Genomic_DNA"/>
</dbReference>
<dbReference type="InterPro" id="IPR029058">
    <property type="entry name" value="AB_hydrolase_fold"/>
</dbReference>
<dbReference type="GO" id="GO:0016746">
    <property type="term" value="F:acyltransferase activity"/>
    <property type="evidence" value="ECO:0007669"/>
    <property type="project" value="UniProtKB-KW"/>
</dbReference>
<feature type="compositionally biased region" description="Gly residues" evidence="1">
    <location>
        <begin position="348"/>
        <end position="363"/>
    </location>
</feature>
<keyword evidence="4" id="KW-0012">Acyltransferase</keyword>
<sequence length="363" mass="38673">MMGIRPRVLRRRLLLVGIGGMLAAGSITAGVAKADTVLAAEGLMQRPGKTQTAFGGVFCEHHTCQSVNNPTGLFTAFTNVPRGAAMVAAAVGATKGPVMVIGWSLGAASIERQLREWADNPESAPAVDRVRVVTFGAPEPTGRDRDRAAAIPATAPRYEQLDVVAQYDKIADKPDRWGWYSMINTASSQHFSYFDVDIDDPRHLVYRDGQTTRMLIEADVLPMLKKWDWLLSDERMAELDAKYRPLVERDYDRPDYVPQGAGADWGNGVEPEALRGEAEWDTTTSDVETLSAESVTETAPSSGSGGTTSGRAAARSSHATPDSTGDDTGRPDTTDPGDKPGRDKSGDGGDGSDGSDGSDGGAE</sequence>
<reference evidence="4 5" key="1">
    <citation type="submission" date="2019-11" db="EMBL/GenBank/DDBJ databases">
        <authorList>
            <person name="Holert J."/>
        </authorList>
    </citation>
    <scope>NUCLEOTIDE SEQUENCE [LARGE SCALE GENOMIC DNA]</scope>
    <source>
        <strain evidence="4">BC8_1</strain>
    </source>
</reference>
<dbReference type="RefSeq" id="WP_159233473.1">
    <property type="nucleotide sequence ID" value="NZ_CACSIP010000035.1"/>
</dbReference>
<accession>A0A5S9R5Y2</accession>